<evidence type="ECO:0000313" key="3">
    <source>
        <dbReference type="Proteomes" id="UP000186004"/>
    </source>
</evidence>
<gene>
    <name evidence="2" type="ORF">SAMN05444858_108125</name>
</gene>
<sequence length="237" mass="26411">MSDRATTSARRRTLHILLSLQSLSIVLVSVNRLSDLTLGFVAPNEFLRWVDLNNMVLGLVTVLLTYLTYQHLLASTDRRGAARRSLGLTFVVGAYLYATSYGSHEITNYLHGRFCPDTPDDLCRIVAFNDDEFSHYLFFAGFLLLNLVVLLAQVTAPDRDRLSIVDWVLLTANALFVGAGVVANLAFEQIGLDLYVVAAVAVLSVILLWRQRLQPILYYYVVAFVLGLLVTAILKLT</sequence>
<protein>
    <submittedName>
        <fullName evidence="2">Uncharacterized protein</fullName>
    </submittedName>
</protein>
<feature type="transmembrane region" description="Helical" evidence="1">
    <location>
        <begin position="12"/>
        <end position="30"/>
    </location>
</feature>
<name>A0A1N6ZVB1_9ACTN</name>
<dbReference type="AlphaFoldDB" id="A0A1N6ZVB1"/>
<feature type="transmembrane region" description="Helical" evidence="1">
    <location>
        <begin position="192"/>
        <end position="209"/>
    </location>
</feature>
<evidence type="ECO:0000256" key="1">
    <source>
        <dbReference type="SAM" id="Phobius"/>
    </source>
</evidence>
<feature type="transmembrane region" description="Helical" evidence="1">
    <location>
        <begin position="164"/>
        <end position="186"/>
    </location>
</feature>
<feature type="transmembrane region" description="Helical" evidence="1">
    <location>
        <begin position="81"/>
        <end position="98"/>
    </location>
</feature>
<evidence type="ECO:0000313" key="2">
    <source>
        <dbReference type="EMBL" id="SIR30782.1"/>
    </source>
</evidence>
<reference evidence="2 3" key="1">
    <citation type="submission" date="2017-01" db="EMBL/GenBank/DDBJ databases">
        <authorList>
            <person name="Mah S.A."/>
            <person name="Swanson W.J."/>
            <person name="Moy G.W."/>
            <person name="Vacquier V.D."/>
        </authorList>
    </citation>
    <scope>NUCLEOTIDE SEQUENCE [LARGE SCALE GENOMIC DNA]</scope>
    <source>
        <strain evidence="2 3">DSM 45758</strain>
    </source>
</reference>
<keyword evidence="1" id="KW-1133">Transmembrane helix</keyword>
<keyword evidence="1" id="KW-0472">Membrane</keyword>
<feature type="transmembrane region" description="Helical" evidence="1">
    <location>
        <begin position="216"/>
        <end position="234"/>
    </location>
</feature>
<organism evidence="2 3">
    <name type="scientific">Micromonospora avicenniae</name>
    <dbReference type="NCBI Taxonomy" id="1198245"/>
    <lineage>
        <taxon>Bacteria</taxon>
        <taxon>Bacillati</taxon>
        <taxon>Actinomycetota</taxon>
        <taxon>Actinomycetes</taxon>
        <taxon>Micromonosporales</taxon>
        <taxon>Micromonosporaceae</taxon>
        <taxon>Micromonospora</taxon>
    </lineage>
</organism>
<proteinExistence type="predicted"/>
<feature type="transmembrane region" description="Helical" evidence="1">
    <location>
        <begin position="50"/>
        <end position="69"/>
    </location>
</feature>
<keyword evidence="1" id="KW-0812">Transmembrane</keyword>
<keyword evidence="3" id="KW-1185">Reference proteome</keyword>
<accession>A0A1N6ZVB1</accession>
<feature type="transmembrane region" description="Helical" evidence="1">
    <location>
        <begin position="133"/>
        <end position="152"/>
    </location>
</feature>
<dbReference type="Proteomes" id="UP000186004">
    <property type="component" value="Unassembled WGS sequence"/>
</dbReference>
<dbReference type="EMBL" id="FTNF01000008">
    <property type="protein sequence ID" value="SIR30782.1"/>
    <property type="molecule type" value="Genomic_DNA"/>
</dbReference>